<proteinExistence type="predicted"/>
<name>X1AWS4_9ZZZZ</name>
<reference evidence="1" key="1">
    <citation type="journal article" date="2014" name="Front. Microbiol.">
        <title>High frequency of phylogenetically diverse reductive dehalogenase-homologous genes in deep subseafloor sedimentary metagenomes.</title>
        <authorList>
            <person name="Kawai M."/>
            <person name="Futagami T."/>
            <person name="Toyoda A."/>
            <person name="Takaki Y."/>
            <person name="Nishi S."/>
            <person name="Hori S."/>
            <person name="Arai W."/>
            <person name="Tsubouchi T."/>
            <person name="Morono Y."/>
            <person name="Uchiyama I."/>
            <person name="Ito T."/>
            <person name="Fujiyama A."/>
            <person name="Inagaki F."/>
            <person name="Takami H."/>
        </authorList>
    </citation>
    <scope>NUCLEOTIDE SEQUENCE</scope>
    <source>
        <strain evidence="1">Expedition CK06-06</strain>
    </source>
</reference>
<accession>X1AWS4</accession>
<gene>
    <name evidence="1" type="ORF">S01H4_02619</name>
</gene>
<dbReference type="EMBL" id="BART01000586">
    <property type="protein sequence ID" value="GAG73667.1"/>
    <property type="molecule type" value="Genomic_DNA"/>
</dbReference>
<sequence>MVVNPLFTVVEIVTILTPLETEMILNWTESAYVVVDYEDLLNLNLTSGAALNWTYGTASGNFSEIGTTGTYFAWVNTSFADSGTGVITIRADKDKYQYKSITVTLIVLALPSSLVIESPEAVFEHDRGDPIDVVVHLTDEYNGGIIQSGITSLYMMFETIRYDLTLNGTDYTWYTTLPQSATADLEPGRIYSARIFAETTNYNPASSVFRIDLQATSTIIELFGSTVPKMEVVYNEIITFYLNYTETEAGVTIDNATILWVHSGFTINETFTYNVTSGLWELQFNTSKMAFGTWGIAFYGTPGDPNLGEDIVDLTITVRKIVTEVISPIPESKYWGWAGYVTFFYNDTYFGGGISNATATYQWGTFSGSAIDHGNGSYSIFVNTTFLETGIRYPIIISFNKENYEVSSGGISLYIEDVPTEINLYTPIDNLNR</sequence>
<organism evidence="1">
    <name type="scientific">marine sediment metagenome</name>
    <dbReference type="NCBI Taxonomy" id="412755"/>
    <lineage>
        <taxon>unclassified sequences</taxon>
        <taxon>metagenomes</taxon>
        <taxon>ecological metagenomes</taxon>
    </lineage>
</organism>
<dbReference type="AlphaFoldDB" id="X1AWS4"/>
<protein>
    <submittedName>
        <fullName evidence="1">Uncharacterized protein</fullName>
    </submittedName>
</protein>
<evidence type="ECO:0000313" key="1">
    <source>
        <dbReference type="EMBL" id="GAG73667.1"/>
    </source>
</evidence>
<comment type="caution">
    <text evidence="1">The sequence shown here is derived from an EMBL/GenBank/DDBJ whole genome shotgun (WGS) entry which is preliminary data.</text>
</comment>